<feature type="chain" id="PRO_5012937296" description="Peptidase A1 domain-containing protein" evidence="7">
    <location>
        <begin position="34"/>
        <end position="476"/>
    </location>
</feature>
<keyword evidence="2" id="KW-0645">Protease</keyword>
<dbReference type="InterPro" id="IPR033121">
    <property type="entry name" value="PEPTIDASE_A1"/>
</dbReference>
<organism evidence="9 10">
    <name type="scientific">Klebsormidium nitens</name>
    <name type="common">Green alga</name>
    <name type="synonym">Ulothrix nitens</name>
    <dbReference type="NCBI Taxonomy" id="105231"/>
    <lineage>
        <taxon>Eukaryota</taxon>
        <taxon>Viridiplantae</taxon>
        <taxon>Streptophyta</taxon>
        <taxon>Klebsormidiophyceae</taxon>
        <taxon>Klebsormidiales</taxon>
        <taxon>Klebsormidiaceae</taxon>
        <taxon>Klebsormidium</taxon>
    </lineage>
</organism>
<dbReference type="PANTHER" id="PTHR47965:SF12">
    <property type="entry name" value="ASPARTIC PROTEINASE 3-RELATED"/>
    <property type="match status" value="1"/>
</dbReference>
<name>A0A1Y1HPU2_KLENI</name>
<dbReference type="GO" id="GO:0004190">
    <property type="term" value="F:aspartic-type endopeptidase activity"/>
    <property type="evidence" value="ECO:0007669"/>
    <property type="project" value="UniProtKB-KW"/>
</dbReference>
<evidence type="ECO:0000313" key="9">
    <source>
        <dbReference type="EMBL" id="GAQ79229.1"/>
    </source>
</evidence>
<dbReference type="InterPro" id="IPR032861">
    <property type="entry name" value="TAXi_N"/>
</dbReference>
<dbReference type="GO" id="GO:0006508">
    <property type="term" value="P:proteolysis"/>
    <property type="evidence" value="ECO:0007669"/>
    <property type="project" value="UniProtKB-KW"/>
</dbReference>
<dbReference type="Gene3D" id="2.40.70.10">
    <property type="entry name" value="Acid Proteases"/>
    <property type="match status" value="2"/>
</dbReference>
<feature type="signal peptide" evidence="7">
    <location>
        <begin position="1"/>
        <end position="33"/>
    </location>
</feature>
<dbReference type="InterPro" id="IPR001461">
    <property type="entry name" value="Aspartic_peptidase_A1"/>
</dbReference>
<evidence type="ECO:0000256" key="7">
    <source>
        <dbReference type="SAM" id="SignalP"/>
    </source>
</evidence>
<dbReference type="Pfam" id="PF14543">
    <property type="entry name" value="TAXi_N"/>
    <property type="match status" value="1"/>
</dbReference>
<evidence type="ECO:0000256" key="2">
    <source>
        <dbReference type="ARBA" id="ARBA00022670"/>
    </source>
</evidence>
<evidence type="ECO:0000256" key="6">
    <source>
        <dbReference type="ARBA" id="ARBA00023145"/>
    </source>
</evidence>
<dbReference type="InterPro" id="IPR034164">
    <property type="entry name" value="Pepsin-like_dom"/>
</dbReference>
<gene>
    <name evidence="9" type="ORF">KFL_000260450</name>
</gene>
<keyword evidence="3 7" id="KW-0732">Signal</keyword>
<evidence type="ECO:0000256" key="5">
    <source>
        <dbReference type="ARBA" id="ARBA00022801"/>
    </source>
</evidence>
<protein>
    <recommendedName>
        <fullName evidence="8">Peptidase A1 domain-containing protein</fullName>
    </recommendedName>
</protein>
<evidence type="ECO:0000256" key="1">
    <source>
        <dbReference type="ARBA" id="ARBA00007447"/>
    </source>
</evidence>
<dbReference type="PROSITE" id="PS51767">
    <property type="entry name" value="PEPTIDASE_A1"/>
    <property type="match status" value="1"/>
</dbReference>
<dbReference type="PANTHER" id="PTHR47965">
    <property type="entry name" value="ASPARTYL PROTEASE-RELATED"/>
    <property type="match status" value="1"/>
</dbReference>
<sequence>MISNMAPPLRLHCALLLALLAAPLICQLSPAAAQSIALPVTQRSFSADEVAAQVATRAAYFRNVADASSDVSRRSLLAATPGMALGGGFLTQFTFTVDVKVGTPPVTLPLIVDTGSHGPKYDPASSTTALSNATCDQCAAGGLGATGCLGAAYSTGCQFEIQNLNRGAAGPYLRDVVALGSVSTGTARIFLGTSIFQYFNDSNAGQVGFGPAGASLPAQLKQVGALTTTTFGLCLASGFDTGGTLFLGGVPTQPGGANYAVSYTTPPINTNSPFWSTPAPTNVLLNGAPVPGAAAALTADTGATWILDSTPRLAPLELYARFPVLTIQLPGTQIVARPKSYITPLDPNNEQISIGIFDGGPNDAAFPDAPPVRKIGPSFTTDNLVVYDADNKRVGSSSMNCNTLRKLPPQNRNFGSFEAPALRIRFLYCFLFDLPAQYPSEKLFLVFREIESLNWQAGPRKVLRLSRLGMDVSRRW</sequence>
<keyword evidence="4" id="KW-0064">Aspartyl protease</keyword>
<dbReference type="SUPFAM" id="SSF50630">
    <property type="entry name" value="Acid proteases"/>
    <property type="match status" value="1"/>
</dbReference>
<keyword evidence="10" id="KW-1185">Reference proteome</keyword>
<evidence type="ECO:0000256" key="4">
    <source>
        <dbReference type="ARBA" id="ARBA00022750"/>
    </source>
</evidence>
<comment type="similarity">
    <text evidence="1">Belongs to the peptidase A1 family.</text>
</comment>
<dbReference type="Proteomes" id="UP000054558">
    <property type="component" value="Unassembled WGS sequence"/>
</dbReference>
<keyword evidence="6" id="KW-0865">Zymogen</keyword>
<keyword evidence="5" id="KW-0378">Hydrolase</keyword>
<evidence type="ECO:0000256" key="3">
    <source>
        <dbReference type="ARBA" id="ARBA00022729"/>
    </source>
</evidence>
<dbReference type="AlphaFoldDB" id="A0A1Y1HPU2"/>
<accession>A0A1Y1HPU2</accession>
<dbReference type="CDD" id="cd05471">
    <property type="entry name" value="pepsin_like"/>
    <property type="match status" value="1"/>
</dbReference>
<dbReference type="STRING" id="105231.A0A1Y1HPU2"/>
<proteinExistence type="inferred from homology"/>
<reference evidence="9 10" key="1">
    <citation type="journal article" date="2014" name="Nat. Commun.">
        <title>Klebsormidium flaccidum genome reveals primary factors for plant terrestrial adaptation.</title>
        <authorList>
            <person name="Hori K."/>
            <person name="Maruyama F."/>
            <person name="Fujisawa T."/>
            <person name="Togashi T."/>
            <person name="Yamamoto N."/>
            <person name="Seo M."/>
            <person name="Sato S."/>
            <person name="Yamada T."/>
            <person name="Mori H."/>
            <person name="Tajima N."/>
            <person name="Moriyama T."/>
            <person name="Ikeuchi M."/>
            <person name="Watanabe M."/>
            <person name="Wada H."/>
            <person name="Kobayashi K."/>
            <person name="Saito M."/>
            <person name="Masuda T."/>
            <person name="Sasaki-Sekimoto Y."/>
            <person name="Mashiguchi K."/>
            <person name="Awai K."/>
            <person name="Shimojima M."/>
            <person name="Masuda S."/>
            <person name="Iwai M."/>
            <person name="Nobusawa T."/>
            <person name="Narise T."/>
            <person name="Kondo S."/>
            <person name="Saito H."/>
            <person name="Sato R."/>
            <person name="Murakawa M."/>
            <person name="Ihara Y."/>
            <person name="Oshima-Yamada Y."/>
            <person name="Ohtaka K."/>
            <person name="Satoh M."/>
            <person name="Sonobe K."/>
            <person name="Ishii M."/>
            <person name="Ohtani R."/>
            <person name="Kanamori-Sato M."/>
            <person name="Honoki R."/>
            <person name="Miyazaki D."/>
            <person name="Mochizuki H."/>
            <person name="Umetsu J."/>
            <person name="Higashi K."/>
            <person name="Shibata D."/>
            <person name="Kamiya Y."/>
            <person name="Sato N."/>
            <person name="Nakamura Y."/>
            <person name="Tabata S."/>
            <person name="Ida S."/>
            <person name="Kurokawa K."/>
            <person name="Ohta H."/>
        </authorList>
    </citation>
    <scope>NUCLEOTIDE SEQUENCE [LARGE SCALE GENOMIC DNA]</scope>
    <source>
        <strain evidence="9 10">NIES-2285</strain>
    </source>
</reference>
<dbReference type="EMBL" id="DF236975">
    <property type="protein sequence ID" value="GAQ79229.1"/>
    <property type="molecule type" value="Genomic_DNA"/>
</dbReference>
<evidence type="ECO:0000313" key="10">
    <source>
        <dbReference type="Proteomes" id="UP000054558"/>
    </source>
</evidence>
<evidence type="ECO:0000259" key="8">
    <source>
        <dbReference type="PROSITE" id="PS51767"/>
    </source>
</evidence>
<dbReference type="InterPro" id="IPR021109">
    <property type="entry name" value="Peptidase_aspartic_dom_sf"/>
</dbReference>
<feature type="domain" description="Peptidase A1" evidence="8">
    <location>
        <begin position="95"/>
        <end position="397"/>
    </location>
</feature>